<accession>F9U5F7</accession>
<keyword evidence="2" id="KW-1185">Reference proteome</keyword>
<name>F9U5F7_9GAMM</name>
<dbReference type="EMBL" id="AFWV01000001">
    <property type="protein sequence ID" value="EGV20380.1"/>
    <property type="molecule type" value="Genomic_DNA"/>
</dbReference>
<dbReference type="Proteomes" id="UP000005459">
    <property type="component" value="Unassembled WGS sequence"/>
</dbReference>
<proteinExistence type="predicted"/>
<organism evidence="1 2">
    <name type="scientific">Thiocapsa marina 5811</name>
    <dbReference type="NCBI Taxonomy" id="768671"/>
    <lineage>
        <taxon>Bacteria</taxon>
        <taxon>Pseudomonadati</taxon>
        <taxon>Pseudomonadota</taxon>
        <taxon>Gammaproteobacteria</taxon>
        <taxon>Chromatiales</taxon>
        <taxon>Chromatiaceae</taxon>
        <taxon>Thiocapsa</taxon>
    </lineage>
</organism>
<protein>
    <submittedName>
        <fullName evidence="1">Uncharacterized protein</fullName>
    </submittedName>
</protein>
<dbReference type="AlphaFoldDB" id="F9U5F7"/>
<evidence type="ECO:0000313" key="2">
    <source>
        <dbReference type="Proteomes" id="UP000005459"/>
    </source>
</evidence>
<gene>
    <name evidence="1" type="ORF">ThimaDRAFT_0158</name>
</gene>
<dbReference type="STRING" id="768671.ThimaDRAFT_0158"/>
<evidence type="ECO:0000313" key="1">
    <source>
        <dbReference type="EMBL" id="EGV20380.1"/>
    </source>
</evidence>
<sequence length="39" mass="3951">MNAGGRLKSDRDPPGRRLGWIDAGLVDMAELIGVGAAGG</sequence>
<reference evidence="1 2" key="1">
    <citation type="submission" date="2011-06" db="EMBL/GenBank/DDBJ databases">
        <title>The draft genome of Thiocapsa marina 5811.</title>
        <authorList>
            <consortium name="US DOE Joint Genome Institute (JGI-PGF)"/>
            <person name="Lucas S."/>
            <person name="Han J."/>
            <person name="Cheng J.-F."/>
            <person name="Goodwin L."/>
            <person name="Pitluck S."/>
            <person name="Peters L."/>
            <person name="Land M.L."/>
            <person name="Hauser L."/>
            <person name="Vogl K."/>
            <person name="Liu Z."/>
            <person name="Imhoff J."/>
            <person name="Thiel V."/>
            <person name="Frigaard N.-U."/>
            <person name="Bryant D."/>
            <person name="Woyke T.J."/>
        </authorList>
    </citation>
    <scope>NUCLEOTIDE SEQUENCE [LARGE SCALE GENOMIC DNA]</scope>
    <source>
        <strain evidence="1 2">5811</strain>
    </source>
</reference>